<keyword evidence="4 6" id="KW-0807">Transducer</keyword>
<feature type="transmembrane region" description="Helical" evidence="8">
    <location>
        <begin position="199"/>
        <end position="221"/>
    </location>
</feature>
<keyword evidence="3 8" id="KW-0472">Membrane</keyword>
<organism evidence="11 12">
    <name type="scientific">Paenibacillus thiaminolyticus</name>
    <name type="common">Bacillus thiaminolyticus</name>
    <dbReference type="NCBI Taxonomy" id="49283"/>
    <lineage>
        <taxon>Bacteria</taxon>
        <taxon>Bacillati</taxon>
        <taxon>Bacillota</taxon>
        <taxon>Bacilli</taxon>
        <taxon>Bacillales</taxon>
        <taxon>Paenibacillaceae</taxon>
        <taxon>Paenibacillus</taxon>
    </lineage>
</organism>
<dbReference type="PANTHER" id="PTHR32089:SF112">
    <property type="entry name" value="LYSOZYME-LIKE PROTEIN-RELATED"/>
    <property type="match status" value="1"/>
</dbReference>
<evidence type="ECO:0000256" key="3">
    <source>
        <dbReference type="ARBA" id="ARBA00023136"/>
    </source>
</evidence>
<dbReference type="InterPro" id="IPR003660">
    <property type="entry name" value="HAMP_dom"/>
</dbReference>
<evidence type="ECO:0000256" key="4">
    <source>
        <dbReference type="ARBA" id="ARBA00023224"/>
    </source>
</evidence>
<dbReference type="Pfam" id="PF12729">
    <property type="entry name" value="4HB_MCP_1"/>
    <property type="match status" value="1"/>
</dbReference>
<proteinExistence type="inferred from homology"/>
<dbReference type="Proteomes" id="UP000266177">
    <property type="component" value="Unassembled WGS sequence"/>
</dbReference>
<dbReference type="Gene3D" id="6.10.340.10">
    <property type="match status" value="1"/>
</dbReference>
<feature type="transmembrane region" description="Helical" evidence="8">
    <location>
        <begin position="18"/>
        <end position="37"/>
    </location>
</feature>
<dbReference type="PROSITE" id="PS50885">
    <property type="entry name" value="HAMP"/>
    <property type="match status" value="1"/>
</dbReference>
<dbReference type="InterPro" id="IPR047347">
    <property type="entry name" value="YvaQ-like_sensor"/>
</dbReference>
<dbReference type="GO" id="GO:0005886">
    <property type="term" value="C:plasma membrane"/>
    <property type="evidence" value="ECO:0007669"/>
    <property type="project" value="UniProtKB-SubCell"/>
</dbReference>
<accession>A0A3A3GGN2</accession>
<feature type="domain" description="HAMP" evidence="10">
    <location>
        <begin position="218"/>
        <end position="270"/>
    </location>
</feature>
<evidence type="ECO:0000256" key="6">
    <source>
        <dbReference type="PROSITE-ProRule" id="PRU00284"/>
    </source>
</evidence>
<dbReference type="Pfam" id="PF00015">
    <property type="entry name" value="MCPsignal"/>
    <property type="match status" value="1"/>
</dbReference>
<dbReference type="GO" id="GO:0004888">
    <property type="term" value="F:transmembrane signaling receptor activity"/>
    <property type="evidence" value="ECO:0007669"/>
    <property type="project" value="InterPro"/>
</dbReference>
<evidence type="ECO:0000313" key="11">
    <source>
        <dbReference type="EMBL" id="RJG23103.1"/>
    </source>
</evidence>
<dbReference type="InterPro" id="IPR004089">
    <property type="entry name" value="MCPsignal_dom"/>
</dbReference>
<keyword evidence="8" id="KW-1133">Transmembrane helix</keyword>
<protein>
    <submittedName>
        <fullName evidence="11">Methyl-accepting chemotaxis protein</fullName>
    </submittedName>
</protein>
<dbReference type="AlphaFoldDB" id="A0A3A3GGN2"/>
<keyword evidence="8" id="KW-0812">Transmembrane</keyword>
<dbReference type="Pfam" id="PF00672">
    <property type="entry name" value="HAMP"/>
    <property type="match status" value="1"/>
</dbReference>
<evidence type="ECO:0000256" key="1">
    <source>
        <dbReference type="ARBA" id="ARBA00004236"/>
    </source>
</evidence>
<comment type="subcellular location">
    <subcellularLocation>
        <location evidence="1">Cell membrane</location>
    </subcellularLocation>
</comment>
<evidence type="ECO:0000256" key="8">
    <source>
        <dbReference type="SAM" id="Phobius"/>
    </source>
</evidence>
<keyword evidence="2" id="KW-1003">Cell membrane</keyword>
<evidence type="ECO:0000313" key="12">
    <source>
        <dbReference type="Proteomes" id="UP000266177"/>
    </source>
</evidence>
<dbReference type="OrthoDB" id="358716at2"/>
<evidence type="ECO:0000256" key="2">
    <source>
        <dbReference type="ARBA" id="ARBA00022475"/>
    </source>
</evidence>
<dbReference type="InterPro" id="IPR024478">
    <property type="entry name" value="HlyB_4HB_MCP"/>
</dbReference>
<dbReference type="PRINTS" id="PR00260">
    <property type="entry name" value="CHEMTRNSDUCR"/>
</dbReference>
<dbReference type="GO" id="GO:0006935">
    <property type="term" value="P:chemotaxis"/>
    <property type="evidence" value="ECO:0007669"/>
    <property type="project" value="InterPro"/>
</dbReference>
<dbReference type="CDD" id="cd06225">
    <property type="entry name" value="HAMP"/>
    <property type="match status" value="1"/>
</dbReference>
<dbReference type="PANTHER" id="PTHR32089">
    <property type="entry name" value="METHYL-ACCEPTING CHEMOTAXIS PROTEIN MCPB"/>
    <property type="match status" value="1"/>
</dbReference>
<comment type="caution">
    <text evidence="11">The sequence shown here is derived from an EMBL/GenBank/DDBJ whole genome shotgun (WGS) entry which is preliminary data.</text>
</comment>
<dbReference type="CDD" id="cd11386">
    <property type="entry name" value="MCP_signal"/>
    <property type="match status" value="1"/>
</dbReference>
<dbReference type="SMART" id="SM00304">
    <property type="entry name" value="HAMP"/>
    <property type="match status" value="2"/>
</dbReference>
<dbReference type="SMART" id="SM00283">
    <property type="entry name" value="MA"/>
    <property type="match status" value="1"/>
</dbReference>
<dbReference type="GO" id="GO:0007165">
    <property type="term" value="P:signal transduction"/>
    <property type="evidence" value="ECO:0007669"/>
    <property type="project" value="UniProtKB-KW"/>
</dbReference>
<evidence type="ECO:0000259" key="9">
    <source>
        <dbReference type="PROSITE" id="PS50111"/>
    </source>
</evidence>
<feature type="domain" description="Methyl-accepting transducer" evidence="9">
    <location>
        <begin position="289"/>
        <end position="525"/>
    </location>
</feature>
<keyword evidence="7" id="KW-0175">Coiled coil</keyword>
<name>A0A3A3GGN2_PANTH</name>
<reference evidence="11 12" key="1">
    <citation type="submission" date="2018-09" db="EMBL/GenBank/DDBJ databases">
        <title>Paenibacillus SK2017-BO5.</title>
        <authorList>
            <person name="Piskunova J.V."/>
            <person name="Dubiley S.A."/>
            <person name="Severinov K.V."/>
        </authorList>
    </citation>
    <scope>NUCLEOTIDE SEQUENCE [LARGE SCALE GENOMIC DNA]</scope>
    <source>
        <strain evidence="11 12">BO5</strain>
    </source>
</reference>
<dbReference type="CDD" id="cd19411">
    <property type="entry name" value="MCP2201-like_sensor"/>
    <property type="match status" value="1"/>
</dbReference>
<dbReference type="SUPFAM" id="SSF58104">
    <property type="entry name" value="Methyl-accepting chemotaxis protein (MCP) signaling domain"/>
    <property type="match status" value="1"/>
</dbReference>
<evidence type="ECO:0000256" key="5">
    <source>
        <dbReference type="ARBA" id="ARBA00029447"/>
    </source>
</evidence>
<gene>
    <name evidence="11" type="ORF">DQX05_14610</name>
</gene>
<dbReference type="PROSITE" id="PS50111">
    <property type="entry name" value="CHEMOTAXIS_TRANSDUC_2"/>
    <property type="match status" value="1"/>
</dbReference>
<evidence type="ECO:0000259" key="10">
    <source>
        <dbReference type="PROSITE" id="PS50885"/>
    </source>
</evidence>
<feature type="coiled-coil region" evidence="7">
    <location>
        <begin position="158"/>
        <end position="185"/>
    </location>
</feature>
<dbReference type="RefSeq" id="WP_119794312.1">
    <property type="nucleotide sequence ID" value="NZ_QYZD01000012.1"/>
</dbReference>
<dbReference type="Gene3D" id="1.10.287.950">
    <property type="entry name" value="Methyl-accepting chemotaxis protein"/>
    <property type="match status" value="1"/>
</dbReference>
<dbReference type="InterPro" id="IPR004090">
    <property type="entry name" value="Chemotax_Me-accpt_rcpt"/>
</dbReference>
<evidence type="ECO:0000256" key="7">
    <source>
        <dbReference type="SAM" id="Coils"/>
    </source>
</evidence>
<comment type="similarity">
    <text evidence="5">Belongs to the methyl-accepting chemotaxis (MCP) protein family.</text>
</comment>
<dbReference type="EMBL" id="QYZD01000012">
    <property type="protein sequence ID" value="RJG23103.1"/>
    <property type="molecule type" value="Genomic_DNA"/>
</dbReference>
<sequence>MNTRFQFRFRHLKTAIKIYILVGIGVLLLGISTLLSYSSIREINNSTEVIFNHNLKSITWLKQIQVNNRSTDTAIFELMANNDAEGNKRLTEAIDNFQKDNTQLLENYAAILNHEAEKTLYDKYSKLLPTYQQHITNVVGLGVQNKNAEAFVYYNDKARETRAELQNLLTELVEWNQNLAQQEATTATKLGKNAIMNSLLIGGLSLLVSIAMGLFIIKAIVAPLKEMQLLMNKAQQGDLTVRGTYDSKDEVGKVMEDFNHMIDGLSAIMSTVDKQAQVLYESSSLVADNAKETASATEQIAASMEQVAAGSKNQQAASKENAIALEEMAKGIEVIVDRATSVTELSSYSSRQAEQGNAILNEAVSQMKAIHDSVKMTGAAIGQLNESSEQIGKIIDVISNIASQTNLLALNASIEAARAGESGRGFNVVAMEVRKLAEQSEDSAKQIASLIDEIQGSMQQTTQSMQLVQKDVLSGMEIVDKAGQAFETILDTVQKVTFEMQETSASTEEMSAGTEEISASVEEMASIAEEASQTVQTVVSASETQLASVQTISASTEQLRELSQELQAIVKQFKL</sequence>